<dbReference type="AlphaFoldDB" id="Q2L292"/>
<dbReference type="eggNOG" id="ENOG5032Z5M">
    <property type="taxonomic scope" value="Bacteria"/>
</dbReference>
<evidence type="ECO:0000256" key="1">
    <source>
        <dbReference type="SAM" id="MobiDB-lite"/>
    </source>
</evidence>
<dbReference type="Pfam" id="PF12789">
    <property type="entry name" value="PTR"/>
    <property type="match status" value="1"/>
</dbReference>
<feature type="region of interest" description="Disordered" evidence="1">
    <location>
        <begin position="1"/>
        <end position="22"/>
    </location>
</feature>
<organism evidence="2 3">
    <name type="scientific">Bordetella avium (strain 197N)</name>
    <dbReference type="NCBI Taxonomy" id="360910"/>
    <lineage>
        <taxon>Bacteria</taxon>
        <taxon>Pseudomonadati</taxon>
        <taxon>Pseudomonadota</taxon>
        <taxon>Betaproteobacteria</taxon>
        <taxon>Burkholderiales</taxon>
        <taxon>Alcaligenaceae</taxon>
        <taxon>Bordetella</taxon>
    </lineage>
</organism>
<name>Q2L292_BORA1</name>
<dbReference type="OrthoDB" id="8642138at2"/>
<dbReference type="Proteomes" id="UP000001977">
    <property type="component" value="Chromosome"/>
</dbReference>
<dbReference type="HOGENOM" id="CLU_899149_0_0_4"/>
<keyword evidence="3" id="KW-1185">Reference proteome</keyword>
<gene>
    <name evidence="2" type="ordered locus">BAV1475</name>
</gene>
<dbReference type="RefSeq" id="WP_012417151.1">
    <property type="nucleotide sequence ID" value="NC_010645.1"/>
</dbReference>
<dbReference type="KEGG" id="bav:BAV1475"/>
<dbReference type="EMBL" id="AM167904">
    <property type="protein sequence ID" value="CAJ49087.1"/>
    <property type="molecule type" value="Genomic_DNA"/>
</dbReference>
<evidence type="ECO:0000313" key="3">
    <source>
        <dbReference type="Proteomes" id="UP000001977"/>
    </source>
</evidence>
<sequence length="309" mass="32237">MEIKELPQPPSRSDPESFPERADAFLAALPEFAAQLNALAQRVGADKEVTSRGSASAASSEQAATAQALAAQQANAAAQTSANLAEQSAGYVQRAQSQIQAMLTQSTATLEQLQGVAQEGEQKWQQILDVARNASAAVSPGTYTKLTVDAKGWVIKGESLTDADLPNVTQGKVIGLSKALDSKASSIHTHEIAQVDGLQSALNGKAATHHTHDWSQITGTPNSLGVGQTWQSVGRAANTTYTNTTGKPIMVHVQSSGDGSVTVASITINGQTLTSQSYNGRTASISAIVPNGMAYQVGGRPSMTVRELR</sequence>
<dbReference type="STRING" id="360910.BAV1475"/>
<accession>Q2L292</accession>
<evidence type="ECO:0000313" key="2">
    <source>
        <dbReference type="EMBL" id="CAJ49087.1"/>
    </source>
</evidence>
<protein>
    <submittedName>
        <fullName evidence="2">Phage protein</fullName>
    </submittedName>
</protein>
<proteinExistence type="predicted"/>
<feature type="compositionally biased region" description="Basic and acidic residues" evidence="1">
    <location>
        <begin position="13"/>
        <end position="22"/>
    </location>
</feature>
<reference evidence="2 3" key="1">
    <citation type="journal article" date="2006" name="J. Bacteriol.">
        <title>Comparison of the genome sequence of the poultry pathogen Bordetella avium with those of B. bronchiseptica, B. pertussis, and B. parapertussis reveals extensive diversity in surface structures associated with host interaction.</title>
        <authorList>
            <person name="Sebaihia M."/>
            <person name="Preston A."/>
            <person name="Maskell D.J."/>
            <person name="Kuzmiak H."/>
            <person name="Connell T.D."/>
            <person name="King N.D."/>
            <person name="Orndorff P.E."/>
            <person name="Miyamoto D.M."/>
            <person name="Thomson N.R."/>
            <person name="Harris D."/>
            <person name="Goble A."/>
            <person name="Lord A."/>
            <person name="Murphy L."/>
            <person name="Quail M.A."/>
            <person name="Rutter S."/>
            <person name="Squares R."/>
            <person name="Squares S."/>
            <person name="Woodward J."/>
            <person name="Parkhill J."/>
            <person name="Temple L.M."/>
        </authorList>
    </citation>
    <scope>NUCLEOTIDE SEQUENCE [LARGE SCALE GENOMIC DNA]</scope>
    <source>
        <strain evidence="2 3">197N</strain>
    </source>
</reference>